<gene>
    <name evidence="1" type="ORF">COB67_13255</name>
</gene>
<comment type="caution">
    <text evidence="1">The sequence shown here is derived from an EMBL/GenBank/DDBJ whole genome shotgun (WGS) entry which is preliminary data.</text>
</comment>
<dbReference type="Proteomes" id="UP000218113">
    <property type="component" value="Unassembled WGS sequence"/>
</dbReference>
<dbReference type="AlphaFoldDB" id="A0A2A4SMW5"/>
<name>A0A2A4SMW5_9DELT</name>
<accession>A0A2A4SMW5</accession>
<reference evidence="2" key="1">
    <citation type="submission" date="2017-08" db="EMBL/GenBank/DDBJ databases">
        <title>A dynamic microbial community with high functional redundancy inhabits the cold, oxic subseafloor aquifer.</title>
        <authorList>
            <person name="Tully B.J."/>
            <person name="Wheat C.G."/>
            <person name="Glazer B.T."/>
            <person name="Huber J.A."/>
        </authorList>
    </citation>
    <scope>NUCLEOTIDE SEQUENCE [LARGE SCALE GENOMIC DNA]</scope>
</reference>
<evidence type="ECO:0000313" key="2">
    <source>
        <dbReference type="Proteomes" id="UP000218113"/>
    </source>
</evidence>
<protein>
    <submittedName>
        <fullName evidence="1">Uncharacterized protein</fullName>
    </submittedName>
</protein>
<dbReference type="EMBL" id="NVSR01000155">
    <property type="protein sequence ID" value="PCI22753.1"/>
    <property type="molecule type" value="Genomic_DNA"/>
</dbReference>
<evidence type="ECO:0000313" key="1">
    <source>
        <dbReference type="EMBL" id="PCI22753.1"/>
    </source>
</evidence>
<sequence length="59" mass="7057">MAIPKHDQIRLHALELLKDRDVMRLKDFEMPIAKQFDLSDDEREQLEIRKHLGVMSIRS</sequence>
<proteinExistence type="predicted"/>
<organism evidence="1 2">
    <name type="scientific">SAR324 cluster bacterium</name>
    <dbReference type="NCBI Taxonomy" id="2024889"/>
    <lineage>
        <taxon>Bacteria</taxon>
        <taxon>Deltaproteobacteria</taxon>
        <taxon>SAR324 cluster</taxon>
    </lineage>
</organism>